<dbReference type="Proteomes" id="UP000186922">
    <property type="component" value="Unassembled WGS sequence"/>
</dbReference>
<dbReference type="InterPro" id="IPR051055">
    <property type="entry name" value="PIF1_helicase"/>
</dbReference>
<dbReference type="GO" id="GO:0043139">
    <property type="term" value="F:5'-3' DNA helicase activity"/>
    <property type="evidence" value="ECO:0007669"/>
    <property type="project" value="UniProtKB-EC"/>
</dbReference>
<dbReference type="InterPro" id="IPR027417">
    <property type="entry name" value="P-loop_NTPase"/>
</dbReference>
<dbReference type="EC" id="5.6.2.3" evidence="1"/>
<protein>
    <recommendedName>
        <fullName evidence="1">ATP-dependent DNA helicase</fullName>
        <ecNumber evidence="1">5.6.2.3</ecNumber>
    </recommendedName>
</protein>
<gene>
    <name evidence="3" type="primary">RvY_10724-1</name>
    <name evidence="3" type="synonym">RvY_10724.1</name>
    <name evidence="3" type="ORF">RvY_10724</name>
</gene>
<dbReference type="PANTHER" id="PTHR47642">
    <property type="entry name" value="ATP-DEPENDENT DNA HELICASE"/>
    <property type="match status" value="1"/>
</dbReference>
<organism evidence="3 4">
    <name type="scientific">Ramazzottius varieornatus</name>
    <name type="common">Water bear</name>
    <name type="synonym">Tardigrade</name>
    <dbReference type="NCBI Taxonomy" id="947166"/>
    <lineage>
        <taxon>Eukaryota</taxon>
        <taxon>Metazoa</taxon>
        <taxon>Ecdysozoa</taxon>
        <taxon>Tardigrada</taxon>
        <taxon>Eutardigrada</taxon>
        <taxon>Parachela</taxon>
        <taxon>Hypsibioidea</taxon>
        <taxon>Ramazzottiidae</taxon>
        <taxon>Ramazzottius</taxon>
    </lineage>
</organism>
<dbReference type="STRING" id="947166.A0A1D1VI69"/>
<evidence type="ECO:0000259" key="2">
    <source>
        <dbReference type="Pfam" id="PF05970"/>
    </source>
</evidence>
<dbReference type="InterPro" id="IPR010285">
    <property type="entry name" value="DNA_helicase_pif1-like_DEAD"/>
</dbReference>
<evidence type="ECO:0000256" key="1">
    <source>
        <dbReference type="RuleBase" id="RU363044"/>
    </source>
</evidence>
<dbReference type="AlphaFoldDB" id="A0A1D1VI69"/>
<dbReference type="EMBL" id="BDGG01000005">
    <property type="protein sequence ID" value="GAU99772.1"/>
    <property type="molecule type" value="Genomic_DNA"/>
</dbReference>
<evidence type="ECO:0000313" key="3">
    <source>
        <dbReference type="EMBL" id="GAU99772.1"/>
    </source>
</evidence>
<sequence length="195" mass="22071">MALAWMGPNADANLLQGIEAGQLGRRALDVGHDWEAYGLTLPADQVITGYMIRLKQQEFPQRVQHNFTNPDLLNTDQRKVFELVLRHFERSRHNLPVEQILLIVQGSAGTGKSFLMKALECERNRADNVEYSPTCMRPAPTIVATCNIRRRTVHSALRLPIRSTQLQPLNGKSFRSFQRSFSNTPGRCHLVVPGR</sequence>
<dbReference type="OrthoDB" id="416437at2759"/>
<reference evidence="3 4" key="1">
    <citation type="journal article" date="2016" name="Nat. Commun.">
        <title>Extremotolerant tardigrade genome and improved radiotolerance of human cultured cells by tardigrade-unique protein.</title>
        <authorList>
            <person name="Hashimoto T."/>
            <person name="Horikawa D.D."/>
            <person name="Saito Y."/>
            <person name="Kuwahara H."/>
            <person name="Kozuka-Hata H."/>
            <person name="Shin-I T."/>
            <person name="Minakuchi Y."/>
            <person name="Ohishi K."/>
            <person name="Motoyama A."/>
            <person name="Aizu T."/>
            <person name="Enomoto A."/>
            <person name="Kondo K."/>
            <person name="Tanaka S."/>
            <person name="Hara Y."/>
            <person name="Koshikawa S."/>
            <person name="Sagara H."/>
            <person name="Miura T."/>
            <person name="Yokobori S."/>
            <person name="Miyagawa K."/>
            <person name="Suzuki Y."/>
            <person name="Kubo T."/>
            <person name="Oyama M."/>
            <person name="Kohara Y."/>
            <person name="Fujiyama A."/>
            <person name="Arakawa K."/>
            <person name="Katayama T."/>
            <person name="Toyoda A."/>
            <person name="Kunieda T."/>
        </authorList>
    </citation>
    <scope>NUCLEOTIDE SEQUENCE [LARGE SCALE GENOMIC DNA]</scope>
    <source>
        <strain evidence="3 4">YOKOZUNA-1</strain>
    </source>
</reference>
<keyword evidence="1" id="KW-0233">DNA recombination</keyword>
<keyword evidence="1" id="KW-0378">Hydrolase</keyword>
<accession>A0A1D1VI69</accession>
<proteinExistence type="inferred from homology"/>
<dbReference type="GO" id="GO:0016887">
    <property type="term" value="F:ATP hydrolysis activity"/>
    <property type="evidence" value="ECO:0007669"/>
    <property type="project" value="RHEA"/>
</dbReference>
<comment type="cofactor">
    <cofactor evidence="1">
        <name>Mg(2+)</name>
        <dbReference type="ChEBI" id="CHEBI:18420"/>
    </cofactor>
</comment>
<comment type="catalytic activity">
    <reaction evidence="1">
        <text>ATP + H2O = ADP + phosphate + H(+)</text>
        <dbReference type="Rhea" id="RHEA:13065"/>
        <dbReference type="ChEBI" id="CHEBI:15377"/>
        <dbReference type="ChEBI" id="CHEBI:15378"/>
        <dbReference type="ChEBI" id="CHEBI:30616"/>
        <dbReference type="ChEBI" id="CHEBI:43474"/>
        <dbReference type="ChEBI" id="CHEBI:456216"/>
        <dbReference type="EC" id="5.6.2.3"/>
    </reaction>
</comment>
<dbReference type="Gene3D" id="3.40.50.300">
    <property type="entry name" value="P-loop containing nucleotide triphosphate hydrolases"/>
    <property type="match status" value="1"/>
</dbReference>
<dbReference type="Pfam" id="PF05970">
    <property type="entry name" value="PIF1"/>
    <property type="match status" value="1"/>
</dbReference>
<keyword evidence="1" id="KW-0227">DNA damage</keyword>
<keyword evidence="4" id="KW-1185">Reference proteome</keyword>
<dbReference type="SUPFAM" id="SSF52540">
    <property type="entry name" value="P-loop containing nucleoside triphosphate hydrolases"/>
    <property type="match status" value="1"/>
</dbReference>
<evidence type="ECO:0000313" key="4">
    <source>
        <dbReference type="Proteomes" id="UP000186922"/>
    </source>
</evidence>
<dbReference type="GO" id="GO:0006310">
    <property type="term" value="P:DNA recombination"/>
    <property type="evidence" value="ECO:0007669"/>
    <property type="project" value="UniProtKB-KW"/>
</dbReference>
<dbReference type="GO" id="GO:0005524">
    <property type="term" value="F:ATP binding"/>
    <property type="evidence" value="ECO:0007669"/>
    <property type="project" value="UniProtKB-KW"/>
</dbReference>
<keyword evidence="1" id="KW-0234">DNA repair</keyword>
<keyword evidence="1" id="KW-0347">Helicase</keyword>
<dbReference type="GO" id="GO:0006281">
    <property type="term" value="P:DNA repair"/>
    <property type="evidence" value="ECO:0007669"/>
    <property type="project" value="UniProtKB-KW"/>
</dbReference>
<dbReference type="PANTHER" id="PTHR47642:SF6">
    <property type="entry name" value="ATP-DEPENDENT DNA HELICASE"/>
    <property type="match status" value="1"/>
</dbReference>
<feature type="domain" description="DNA helicase Pif1-like DEAD-box helicase" evidence="2">
    <location>
        <begin position="73"/>
        <end position="170"/>
    </location>
</feature>
<comment type="caution">
    <text evidence="3">The sequence shown here is derived from an EMBL/GenBank/DDBJ whole genome shotgun (WGS) entry which is preliminary data.</text>
</comment>
<comment type="similarity">
    <text evidence="1">Belongs to the helicase family.</text>
</comment>
<dbReference type="GO" id="GO:0000723">
    <property type="term" value="P:telomere maintenance"/>
    <property type="evidence" value="ECO:0007669"/>
    <property type="project" value="InterPro"/>
</dbReference>
<name>A0A1D1VI69_RAMVA</name>
<keyword evidence="1" id="KW-0067">ATP-binding</keyword>
<keyword evidence="1" id="KW-0547">Nucleotide-binding</keyword>